<dbReference type="SUPFAM" id="SSF50494">
    <property type="entry name" value="Trypsin-like serine proteases"/>
    <property type="match status" value="1"/>
</dbReference>
<feature type="domain" description="CUB" evidence="20">
    <location>
        <begin position="100"/>
        <end position="224"/>
    </location>
</feature>
<dbReference type="InterPro" id="IPR009003">
    <property type="entry name" value="Peptidase_S1_PA"/>
</dbReference>
<keyword evidence="5" id="KW-0645">Protease</keyword>
<dbReference type="PRINTS" id="PR00722">
    <property type="entry name" value="CHYMOTRYPSIN"/>
</dbReference>
<evidence type="ECO:0000256" key="4">
    <source>
        <dbReference type="ARBA" id="ARBA00022659"/>
    </source>
</evidence>
<evidence type="ECO:0000256" key="7">
    <source>
        <dbReference type="ARBA" id="ARBA00022801"/>
    </source>
</evidence>
<evidence type="ECO:0000313" key="22">
    <source>
        <dbReference type="Ensembl" id="ENSSSCP00025020501.1"/>
    </source>
</evidence>
<reference evidence="22" key="1">
    <citation type="submission" date="2025-08" db="UniProtKB">
        <authorList>
            <consortium name="Ensembl"/>
        </authorList>
    </citation>
    <scope>IDENTIFICATION</scope>
</reference>
<feature type="active site" description="Charge relay system" evidence="15">
    <location>
        <position position="497"/>
    </location>
</feature>
<evidence type="ECO:0000256" key="5">
    <source>
        <dbReference type="ARBA" id="ARBA00022670"/>
    </source>
</evidence>
<dbReference type="GO" id="GO:0006958">
    <property type="term" value="P:complement activation, classical pathway"/>
    <property type="evidence" value="ECO:0007669"/>
    <property type="project" value="UniProtKB-KW"/>
</dbReference>
<keyword evidence="6" id="KW-0732">Signal</keyword>
<feature type="domain" description="Peptidase S1" evidence="21">
    <location>
        <begin position="306"/>
        <end position="545"/>
    </location>
</feature>
<dbReference type="GO" id="GO:0006508">
    <property type="term" value="P:proteolysis"/>
    <property type="evidence" value="ECO:0007669"/>
    <property type="project" value="UniProtKB-KW"/>
</dbReference>
<dbReference type="InterPro" id="IPR035914">
    <property type="entry name" value="Sperma_CUB_dom_sf"/>
</dbReference>
<evidence type="ECO:0000256" key="16">
    <source>
        <dbReference type="PIRSR" id="PIRSR001155-2"/>
    </source>
</evidence>
<feature type="disulfide bond" evidence="16">
    <location>
        <begin position="463"/>
        <end position="482"/>
    </location>
</feature>
<evidence type="ECO:0000256" key="11">
    <source>
        <dbReference type="ARBA" id="ARBA00023157"/>
    </source>
</evidence>
<dbReference type="GO" id="GO:0045087">
    <property type="term" value="P:innate immune response"/>
    <property type="evidence" value="ECO:0007669"/>
    <property type="project" value="UniProtKB-KW"/>
</dbReference>
<dbReference type="FunFam" id="2.40.10.10:FF:000035">
    <property type="entry name" value="Complement C1r subcomponent"/>
    <property type="match status" value="1"/>
</dbReference>
<evidence type="ECO:0000256" key="19">
    <source>
        <dbReference type="SAM" id="MobiDB-lite"/>
    </source>
</evidence>
<evidence type="ECO:0000256" key="2">
    <source>
        <dbReference type="ARBA" id="ARBA00022525"/>
    </source>
</evidence>
<keyword evidence="8" id="KW-0720">Serine protease</keyword>
<feature type="region of interest" description="Disordered" evidence="19">
    <location>
        <begin position="18"/>
        <end position="46"/>
    </location>
</feature>
<keyword evidence="12" id="KW-0325">Glycoprotein</keyword>
<feature type="disulfide bond" description="Interchain (between heavy and light chains)" evidence="16">
    <location>
        <begin position="293"/>
        <end position="420"/>
    </location>
</feature>
<keyword evidence="3" id="KW-0399">Innate immunity</keyword>
<keyword evidence="11 16" id="KW-1015">Disulfide bond</keyword>
<dbReference type="Pfam" id="PF00089">
    <property type="entry name" value="Trypsin"/>
    <property type="match status" value="1"/>
</dbReference>
<dbReference type="FunFam" id="2.60.120.290:FF:000044">
    <property type="entry name" value="Complement C1r subcomponent like"/>
    <property type="match status" value="1"/>
</dbReference>
<dbReference type="Gene3D" id="2.60.120.290">
    <property type="entry name" value="Spermadhesin, CUB domain"/>
    <property type="match status" value="1"/>
</dbReference>
<dbReference type="SMART" id="SM00020">
    <property type="entry name" value="Tryp_SPc"/>
    <property type="match status" value="1"/>
</dbReference>
<keyword evidence="4" id="KW-0768">Sushi</keyword>
<keyword evidence="7" id="KW-0378">Hydrolase</keyword>
<keyword evidence="2" id="KW-0964">Secreted</keyword>
<dbReference type="InterPro" id="IPR043504">
    <property type="entry name" value="Peptidase_S1_PA_chymotrypsin"/>
</dbReference>
<organism evidence="22 23">
    <name type="scientific">Sus scrofa</name>
    <name type="common">Pig</name>
    <dbReference type="NCBI Taxonomy" id="9823"/>
    <lineage>
        <taxon>Eukaryota</taxon>
        <taxon>Metazoa</taxon>
        <taxon>Chordata</taxon>
        <taxon>Craniata</taxon>
        <taxon>Vertebrata</taxon>
        <taxon>Euteleostomi</taxon>
        <taxon>Mammalia</taxon>
        <taxon>Eutheria</taxon>
        <taxon>Laurasiatheria</taxon>
        <taxon>Artiodactyla</taxon>
        <taxon>Suina</taxon>
        <taxon>Suidae</taxon>
        <taxon>Sus</taxon>
    </lineage>
</organism>
<name>A0A8D0RX74_PIG</name>
<dbReference type="SUPFAM" id="SSF49854">
    <property type="entry name" value="Spermadhesin, CUB domain"/>
    <property type="match status" value="1"/>
</dbReference>
<comment type="caution">
    <text evidence="18">Lacks conserved residue(s) required for the propagation of feature annotation.</text>
</comment>
<dbReference type="InterPro" id="IPR001314">
    <property type="entry name" value="Peptidase_S1A"/>
</dbReference>
<feature type="binding site" evidence="17">
    <location>
        <position position="150"/>
    </location>
    <ligand>
        <name>Ca(2+)</name>
        <dbReference type="ChEBI" id="CHEBI:29108"/>
        <label>3</label>
    </ligand>
</feature>
<evidence type="ECO:0000256" key="12">
    <source>
        <dbReference type="ARBA" id="ARBA00023180"/>
    </source>
</evidence>
<dbReference type="Gene3D" id="2.10.70.10">
    <property type="entry name" value="Complement Module, domain 1"/>
    <property type="match status" value="1"/>
</dbReference>
<evidence type="ECO:0000259" key="20">
    <source>
        <dbReference type="PROSITE" id="PS01180"/>
    </source>
</evidence>
<feature type="active site" description="Charge relay system" evidence="15">
    <location>
        <position position="400"/>
    </location>
</feature>
<dbReference type="Gene3D" id="2.40.10.10">
    <property type="entry name" value="Trypsin-like serine proteases"/>
    <property type="match status" value="2"/>
</dbReference>
<dbReference type="AlphaFoldDB" id="A0A8D0RX74"/>
<dbReference type="InterPro" id="IPR001254">
    <property type="entry name" value="Trypsin_dom"/>
</dbReference>
<evidence type="ECO:0000256" key="10">
    <source>
        <dbReference type="ARBA" id="ARBA00022875"/>
    </source>
</evidence>
<feature type="disulfide bond" evidence="16">
    <location>
        <begin position="155"/>
        <end position="173"/>
    </location>
</feature>
<keyword evidence="9" id="KW-0391">Immunity</keyword>
<feature type="disulfide bond" evidence="16">
    <location>
        <begin position="493"/>
        <end position="523"/>
    </location>
</feature>
<dbReference type="FunFam" id="2.40.10.10:FF:000159">
    <property type="entry name" value="Complement C1r subcomponent like"/>
    <property type="match status" value="1"/>
</dbReference>
<dbReference type="InterPro" id="IPR033116">
    <property type="entry name" value="TRYPSIN_SER"/>
</dbReference>
<protein>
    <recommendedName>
        <fullName evidence="14">Complement C1r subcomponent-like protein</fullName>
    </recommendedName>
</protein>
<dbReference type="InterPro" id="IPR024175">
    <property type="entry name" value="Pept_S1A_C1r/C1S/mannan-bd"/>
</dbReference>
<feature type="binding site" evidence="17">
    <location>
        <position position="158"/>
    </location>
    <ligand>
        <name>Ca(2+)</name>
        <dbReference type="ChEBI" id="CHEBI:29108"/>
        <label>3</label>
    </ligand>
</feature>
<keyword evidence="17" id="KW-0479">Metal-binding</keyword>
<dbReference type="GO" id="GO:0046872">
    <property type="term" value="F:metal ion binding"/>
    <property type="evidence" value="ECO:0007669"/>
    <property type="project" value="UniProtKB-KW"/>
</dbReference>
<evidence type="ECO:0000256" key="1">
    <source>
        <dbReference type="ARBA" id="ARBA00004613"/>
    </source>
</evidence>
<dbReference type="SMART" id="SM00042">
    <property type="entry name" value="CUB"/>
    <property type="match status" value="1"/>
</dbReference>
<dbReference type="FunFam" id="2.10.70.10:FF:000165">
    <property type="entry name" value="Complement C1r subcomponent-like protein"/>
    <property type="match status" value="1"/>
</dbReference>
<keyword evidence="10" id="KW-0180">Complement pathway</keyword>
<accession>A0A8D0RX74</accession>
<dbReference type="Pfam" id="PF00431">
    <property type="entry name" value="CUB"/>
    <property type="match status" value="1"/>
</dbReference>
<dbReference type="PANTHER" id="PTHR24255:SF26">
    <property type="entry name" value="COMPLEMENT C1R SUBCOMPONENT-LIKE PROTEIN"/>
    <property type="match status" value="1"/>
</dbReference>
<dbReference type="PIRSF" id="PIRSF001155">
    <property type="entry name" value="C1r_C1s_MASP"/>
    <property type="match status" value="1"/>
</dbReference>
<dbReference type="Proteomes" id="UP000694727">
    <property type="component" value="Unplaced"/>
</dbReference>
<comment type="function">
    <text evidence="13">Mediates the proteolytic cleavage of HP/haptoglobin in the endoplasmic reticulum.</text>
</comment>
<dbReference type="CDD" id="cd00190">
    <property type="entry name" value="Tryp_SPc"/>
    <property type="match status" value="1"/>
</dbReference>
<evidence type="ECO:0000256" key="14">
    <source>
        <dbReference type="ARBA" id="ARBA00072790"/>
    </source>
</evidence>
<evidence type="ECO:0000256" key="18">
    <source>
        <dbReference type="PROSITE-ProRule" id="PRU00059"/>
    </source>
</evidence>
<feature type="active site" description="Charge relay system" evidence="15">
    <location>
        <position position="344"/>
    </location>
</feature>
<evidence type="ECO:0000256" key="3">
    <source>
        <dbReference type="ARBA" id="ARBA00022588"/>
    </source>
</evidence>
<evidence type="ECO:0000256" key="15">
    <source>
        <dbReference type="PIRSR" id="PIRSR001155-1"/>
    </source>
</evidence>
<dbReference type="CDD" id="cd00041">
    <property type="entry name" value="CUB"/>
    <property type="match status" value="1"/>
</dbReference>
<evidence type="ECO:0000256" key="9">
    <source>
        <dbReference type="ARBA" id="ARBA00022859"/>
    </source>
</evidence>
<dbReference type="GO" id="GO:0004252">
    <property type="term" value="F:serine-type endopeptidase activity"/>
    <property type="evidence" value="ECO:0007669"/>
    <property type="project" value="InterPro"/>
</dbReference>
<sequence length="548" mass="60107">MRLCREMGHFGKLTVQAQADQEAEGIQTRRGNKGVARGTQASRAGATAADTFARPLISQHHLPHSCLHRPGATPEWHHLPSSTHRWWLLLWGVLQACPTQGSMLLAQPLPQKLTSPGYPEPYVKGQESFTDIEAPEGFAVKLIFQDFDLEPSPDCEQDSVTITASGMDPSRFCGQQGSPLGSPPGEKAFVSLGNSLRLTFRASASSEDRPPNLHKGFLALYQAVGVNPSQPIIQASGGPEAINTPEGNPAKAQSHCKEPYYQPMAAETLTCTTQVPWKQTQEKEVVPGCVPVCGRPVTPIAQNREPLGASKAALGSFPWQAFTSIYGRGGGALLGDRWILTAAHTIYPKDGIFLGRRRSAEVFLGHTDIDEMLRLGGYPVRRVVVHPDYRQDEPRNFHGDIALLELQHRVPLGPSLLPVCLPDREALYRPGLLGYVSGFGVEMGWLTTELKYSRLPVAPRAACEAWLREKGRTEVFSPGMFCAGDRMRQQSVCQGDSGGAYVVWDDRARHWVATGIVSWGIGCGEGYGFYTKVLNYVDWIRRVMDGKD</sequence>
<comment type="subcellular location">
    <subcellularLocation>
        <location evidence="1">Secreted</location>
    </subcellularLocation>
</comment>
<keyword evidence="17" id="KW-0106">Calcium</keyword>
<dbReference type="Ensembl" id="ENSSSCT00025047832.1">
    <property type="protein sequence ID" value="ENSSSCP00025020501.1"/>
    <property type="gene ID" value="ENSSSCG00025034812.1"/>
</dbReference>
<dbReference type="PROSITE" id="PS01180">
    <property type="entry name" value="CUB"/>
    <property type="match status" value="1"/>
</dbReference>
<evidence type="ECO:0000256" key="13">
    <source>
        <dbReference type="ARBA" id="ARBA00054577"/>
    </source>
</evidence>
<evidence type="ECO:0000313" key="23">
    <source>
        <dbReference type="Proteomes" id="UP000694727"/>
    </source>
</evidence>
<evidence type="ECO:0000256" key="17">
    <source>
        <dbReference type="PIRSR" id="PIRSR001155-4"/>
    </source>
</evidence>
<evidence type="ECO:0000256" key="6">
    <source>
        <dbReference type="ARBA" id="ARBA00022729"/>
    </source>
</evidence>
<feature type="disulfide bond" evidence="16">
    <location>
        <begin position="256"/>
        <end position="289"/>
    </location>
</feature>
<evidence type="ECO:0000256" key="8">
    <source>
        <dbReference type="ARBA" id="ARBA00022825"/>
    </source>
</evidence>
<dbReference type="PROSITE" id="PS50240">
    <property type="entry name" value="TRYPSIN_DOM"/>
    <property type="match status" value="1"/>
</dbReference>
<dbReference type="InterPro" id="IPR000859">
    <property type="entry name" value="CUB_dom"/>
</dbReference>
<evidence type="ECO:0000259" key="21">
    <source>
        <dbReference type="PROSITE" id="PS50240"/>
    </source>
</evidence>
<proteinExistence type="predicted"/>
<dbReference type="PANTHER" id="PTHR24255">
    <property type="entry name" value="COMPLEMENT COMPONENT 1, S SUBCOMPONENT-RELATED"/>
    <property type="match status" value="1"/>
</dbReference>
<dbReference type="PROSITE" id="PS00135">
    <property type="entry name" value="TRYPSIN_SER"/>
    <property type="match status" value="1"/>
</dbReference>
<dbReference type="GO" id="GO:0005576">
    <property type="term" value="C:extracellular region"/>
    <property type="evidence" value="ECO:0007669"/>
    <property type="project" value="UniProtKB-SubCell"/>
</dbReference>